<dbReference type="RefSeq" id="WP_194697734.1">
    <property type="nucleotide sequence ID" value="NZ_JADKPO010000028.1"/>
</dbReference>
<feature type="transmembrane region" description="Helical" evidence="1">
    <location>
        <begin position="26"/>
        <end position="45"/>
    </location>
</feature>
<protein>
    <submittedName>
        <fullName evidence="2">Uncharacterized protein</fullName>
    </submittedName>
</protein>
<dbReference type="EMBL" id="JADKPO010000028">
    <property type="protein sequence ID" value="MBF4769585.1"/>
    <property type="molecule type" value="Genomic_DNA"/>
</dbReference>
<dbReference type="Proteomes" id="UP000660668">
    <property type="component" value="Unassembled WGS sequence"/>
</dbReference>
<keyword evidence="1" id="KW-0472">Membrane</keyword>
<comment type="caution">
    <text evidence="2">The sequence shown here is derived from an EMBL/GenBank/DDBJ whole genome shotgun (WGS) entry which is preliminary data.</text>
</comment>
<dbReference type="AlphaFoldDB" id="A0A930VTG2"/>
<keyword evidence="1" id="KW-0812">Transmembrane</keyword>
<evidence type="ECO:0000313" key="3">
    <source>
        <dbReference type="Proteomes" id="UP000660668"/>
    </source>
</evidence>
<name>A0A930VTG2_9ACTN</name>
<organism evidence="2 3">
    <name type="scientific">Nocardioides agariphilus</name>
    <dbReference type="NCBI Taxonomy" id="433664"/>
    <lineage>
        <taxon>Bacteria</taxon>
        <taxon>Bacillati</taxon>
        <taxon>Actinomycetota</taxon>
        <taxon>Actinomycetes</taxon>
        <taxon>Propionibacteriales</taxon>
        <taxon>Nocardioidaceae</taxon>
        <taxon>Nocardioides</taxon>
    </lineage>
</organism>
<evidence type="ECO:0000256" key="1">
    <source>
        <dbReference type="SAM" id="Phobius"/>
    </source>
</evidence>
<proteinExistence type="predicted"/>
<evidence type="ECO:0000313" key="2">
    <source>
        <dbReference type="EMBL" id="MBF4769585.1"/>
    </source>
</evidence>
<keyword evidence="3" id="KW-1185">Reference proteome</keyword>
<accession>A0A930VTG2</accession>
<keyword evidence="1" id="KW-1133">Transmembrane helix</keyword>
<reference evidence="2" key="1">
    <citation type="submission" date="2020-11" db="EMBL/GenBank/DDBJ databases">
        <title>Nocardioides cynanchi sp. nov., isolated from soil of rhizosphere of Cynanchum wilfordii.</title>
        <authorList>
            <person name="Lee J.-S."/>
            <person name="Suh M.K."/>
            <person name="Kim J.-S."/>
        </authorList>
    </citation>
    <scope>NUCLEOTIDE SEQUENCE</scope>
    <source>
        <strain evidence="2">KCTC 19276</strain>
    </source>
</reference>
<sequence length="55" mass="5898">MVLSTWAILGAAMLVASDGHPRARDWLLGAGIALAATTGQVIAWWRRRRGRSPVG</sequence>
<gene>
    <name evidence="2" type="ORF">ISU10_17600</name>
</gene>